<dbReference type="Proteomes" id="UP001259832">
    <property type="component" value="Unassembled WGS sequence"/>
</dbReference>
<sequence>MLGKYFFTAQGIDLLFSNKELEWNGARVPMPKVRARAWKPGLKPYREEECRHVEITLAESLKNGSWLDDLYATAVSRGGVLEEFNDVASEILGEIKGPHYELPLPPDATPLACRPFPAPHIHLVAIKQEIQRRVRLGVLSPDNSSSWVSPAFTIL</sequence>
<dbReference type="EMBL" id="JASMQC010000027">
    <property type="protein sequence ID" value="KAK1933943.1"/>
    <property type="molecule type" value="Genomic_DNA"/>
</dbReference>
<evidence type="ECO:0000313" key="2">
    <source>
        <dbReference type="Proteomes" id="UP001259832"/>
    </source>
</evidence>
<dbReference type="SUPFAM" id="SSF56672">
    <property type="entry name" value="DNA/RNA polymerases"/>
    <property type="match status" value="1"/>
</dbReference>
<accession>A0AAD9G8T9</accession>
<name>A0AAD9G8T9_9STRA</name>
<dbReference type="Gene3D" id="3.10.10.10">
    <property type="entry name" value="HIV Type 1 Reverse Transcriptase, subunit A, domain 1"/>
    <property type="match status" value="1"/>
</dbReference>
<protein>
    <submittedName>
        <fullName evidence="1">Uncharacterized protein</fullName>
    </submittedName>
</protein>
<dbReference type="InterPro" id="IPR043502">
    <property type="entry name" value="DNA/RNA_pol_sf"/>
</dbReference>
<organism evidence="1 2">
    <name type="scientific">Phytophthora citrophthora</name>
    <dbReference type="NCBI Taxonomy" id="4793"/>
    <lineage>
        <taxon>Eukaryota</taxon>
        <taxon>Sar</taxon>
        <taxon>Stramenopiles</taxon>
        <taxon>Oomycota</taxon>
        <taxon>Peronosporomycetes</taxon>
        <taxon>Peronosporales</taxon>
        <taxon>Peronosporaceae</taxon>
        <taxon>Phytophthora</taxon>
    </lineage>
</organism>
<reference evidence="1" key="1">
    <citation type="submission" date="2023-08" db="EMBL/GenBank/DDBJ databases">
        <title>Reference Genome Resource for the Citrus Pathogen Phytophthora citrophthora.</title>
        <authorList>
            <person name="Moller H."/>
            <person name="Coetzee B."/>
            <person name="Rose L.J."/>
            <person name="Van Niekerk J.M."/>
        </authorList>
    </citation>
    <scope>NUCLEOTIDE SEQUENCE</scope>
    <source>
        <strain evidence="1">STE-U-9442</strain>
    </source>
</reference>
<proteinExistence type="predicted"/>
<dbReference type="AlphaFoldDB" id="A0AAD9G8T9"/>
<gene>
    <name evidence="1" type="ORF">P3T76_011703</name>
</gene>
<comment type="caution">
    <text evidence="1">The sequence shown here is derived from an EMBL/GenBank/DDBJ whole genome shotgun (WGS) entry which is preliminary data.</text>
</comment>
<keyword evidence="2" id="KW-1185">Reference proteome</keyword>
<evidence type="ECO:0000313" key="1">
    <source>
        <dbReference type="EMBL" id="KAK1933943.1"/>
    </source>
</evidence>